<dbReference type="Proteomes" id="UP000199665">
    <property type="component" value="Unassembled WGS sequence"/>
</dbReference>
<reference evidence="11 12" key="1">
    <citation type="submission" date="2016-10" db="EMBL/GenBank/DDBJ databases">
        <authorList>
            <person name="Varghese N."/>
            <person name="Submissions S."/>
        </authorList>
    </citation>
    <scope>NUCLEOTIDE SEQUENCE [LARGE SCALE GENOMIC DNA]</scope>
    <source>
        <strain evidence="11 12">DSM 18327</strain>
    </source>
</reference>
<evidence type="ECO:0000259" key="7">
    <source>
        <dbReference type="Pfam" id="PF00441"/>
    </source>
</evidence>
<evidence type="ECO:0000259" key="9">
    <source>
        <dbReference type="Pfam" id="PF02771"/>
    </source>
</evidence>
<dbReference type="EMBL" id="FNRV01000001">
    <property type="protein sequence ID" value="SEC26356.1"/>
    <property type="molecule type" value="Genomic_DNA"/>
</dbReference>
<dbReference type="InterPro" id="IPR009075">
    <property type="entry name" value="AcylCo_DH/oxidase_C"/>
</dbReference>
<feature type="domain" description="Acyl-CoA oxidase/dehydrogenase middle" evidence="8">
    <location>
        <begin position="162"/>
        <end position="269"/>
    </location>
</feature>
<protein>
    <submittedName>
        <fullName evidence="11">Acyl-CoA dehydrogenase</fullName>
    </submittedName>
</protein>
<dbReference type="InterPro" id="IPR052166">
    <property type="entry name" value="Diverse_Acyl-CoA_DH"/>
</dbReference>
<dbReference type="PANTHER" id="PTHR42803">
    <property type="entry name" value="ACYL-COA DEHYDROGENASE"/>
    <property type="match status" value="1"/>
</dbReference>
<dbReference type="Pfam" id="PF02770">
    <property type="entry name" value="Acyl-CoA_dh_M"/>
    <property type="match status" value="1"/>
</dbReference>
<keyword evidence="12" id="KW-1185">Reference proteome</keyword>
<dbReference type="Gene3D" id="1.20.140.10">
    <property type="entry name" value="Butyryl-CoA Dehydrogenase, subunit A, domain 3"/>
    <property type="match status" value="1"/>
</dbReference>
<dbReference type="SUPFAM" id="SSF56645">
    <property type="entry name" value="Acyl-CoA dehydrogenase NM domain-like"/>
    <property type="match status" value="1"/>
</dbReference>
<evidence type="ECO:0000256" key="2">
    <source>
        <dbReference type="ARBA" id="ARBA00009347"/>
    </source>
</evidence>
<proteinExistence type="inferred from homology"/>
<dbReference type="PANTHER" id="PTHR42803:SF1">
    <property type="entry name" value="BROAD-SPECIFICITY LINEAR ACYL-COA DEHYDROGENASE FADE5"/>
    <property type="match status" value="1"/>
</dbReference>
<dbReference type="SUPFAM" id="SSF47203">
    <property type="entry name" value="Acyl-CoA dehydrogenase C-terminal domain-like"/>
    <property type="match status" value="1"/>
</dbReference>
<dbReference type="Pfam" id="PF00441">
    <property type="entry name" value="Acyl-CoA_dh_1"/>
    <property type="match status" value="1"/>
</dbReference>
<evidence type="ECO:0000259" key="10">
    <source>
        <dbReference type="Pfam" id="PF12806"/>
    </source>
</evidence>
<keyword evidence="5 6" id="KW-0560">Oxidoreductase</keyword>
<evidence type="ECO:0000256" key="4">
    <source>
        <dbReference type="ARBA" id="ARBA00022827"/>
    </source>
</evidence>
<name>A0ABY0XUZ3_9PSED</name>
<keyword evidence="3 6" id="KW-0285">Flavoprotein</keyword>
<comment type="caution">
    <text evidence="11">The sequence shown here is derived from an EMBL/GenBank/DDBJ whole genome shotgun (WGS) entry which is preliminary data.</text>
</comment>
<evidence type="ECO:0000259" key="8">
    <source>
        <dbReference type="Pfam" id="PF02770"/>
    </source>
</evidence>
<dbReference type="RefSeq" id="WP_090464379.1">
    <property type="nucleotide sequence ID" value="NZ_FNRV01000001.1"/>
</dbReference>
<gene>
    <name evidence="11" type="ORF">SAMN05216205_1890</name>
</gene>
<dbReference type="Pfam" id="PF12806">
    <property type="entry name" value="Acyl-CoA_dh_C"/>
    <property type="match status" value="1"/>
</dbReference>
<organism evidence="11 12">
    <name type="scientific">Pseudomonas mohnii</name>
    <dbReference type="NCBI Taxonomy" id="395600"/>
    <lineage>
        <taxon>Bacteria</taxon>
        <taxon>Pseudomonadati</taxon>
        <taxon>Pseudomonadota</taxon>
        <taxon>Gammaproteobacteria</taxon>
        <taxon>Pseudomonadales</taxon>
        <taxon>Pseudomonadaceae</taxon>
        <taxon>Pseudomonas</taxon>
    </lineage>
</organism>
<dbReference type="InterPro" id="IPR025878">
    <property type="entry name" value="Acyl-CoA_dh-like_C_dom"/>
</dbReference>
<evidence type="ECO:0000313" key="11">
    <source>
        <dbReference type="EMBL" id="SEC26356.1"/>
    </source>
</evidence>
<comment type="cofactor">
    <cofactor evidence="1 6">
        <name>FAD</name>
        <dbReference type="ChEBI" id="CHEBI:57692"/>
    </cofactor>
</comment>
<dbReference type="InterPro" id="IPR009100">
    <property type="entry name" value="AcylCoA_DH/oxidase_NM_dom_sf"/>
</dbReference>
<keyword evidence="4 6" id="KW-0274">FAD</keyword>
<evidence type="ECO:0000256" key="3">
    <source>
        <dbReference type="ARBA" id="ARBA00022630"/>
    </source>
</evidence>
<dbReference type="InterPro" id="IPR036250">
    <property type="entry name" value="AcylCo_DH-like_C"/>
</dbReference>
<feature type="domain" description="Acyl-CoA dehydrogenase/oxidase C-terminal" evidence="7">
    <location>
        <begin position="284"/>
        <end position="445"/>
    </location>
</feature>
<feature type="domain" description="Acyl-CoA dehydrogenase/oxidase N-terminal" evidence="9">
    <location>
        <begin position="79"/>
        <end position="157"/>
    </location>
</feature>
<evidence type="ECO:0000256" key="1">
    <source>
        <dbReference type="ARBA" id="ARBA00001974"/>
    </source>
</evidence>
<comment type="similarity">
    <text evidence="2 6">Belongs to the acyl-CoA dehydrogenase family.</text>
</comment>
<feature type="domain" description="Acetyl-CoA dehydrogenase-like C-terminal" evidence="10">
    <location>
        <begin position="462"/>
        <end position="588"/>
    </location>
</feature>
<dbReference type="InterPro" id="IPR013786">
    <property type="entry name" value="AcylCoA_DH/ox_N"/>
</dbReference>
<evidence type="ECO:0000313" key="12">
    <source>
        <dbReference type="Proteomes" id="UP000199665"/>
    </source>
</evidence>
<dbReference type="InterPro" id="IPR006091">
    <property type="entry name" value="Acyl-CoA_Oxase/DH_mid-dom"/>
</dbReference>
<evidence type="ECO:0000256" key="5">
    <source>
        <dbReference type="ARBA" id="ARBA00023002"/>
    </source>
</evidence>
<dbReference type="Gene3D" id="2.40.110.10">
    <property type="entry name" value="Butyryl-CoA Dehydrogenase, subunit A, domain 2"/>
    <property type="match status" value="1"/>
</dbReference>
<accession>A0ABY0XUZ3</accession>
<dbReference type="Pfam" id="PF02771">
    <property type="entry name" value="Acyl-CoA_dh_N"/>
    <property type="match status" value="1"/>
</dbReference>
<dbReference type="InterPro" id="IPR046373">
    <property type="entry name" value="Acyl-CoA_Oxase/DH_mid-dom_sf"/>
</dbReference>
<dbReference type="Gene3D" id="1.10.540.10">
    <property type="entry name" value="Acyl-CoA dehydrogenase/oxidase, N-terminal domain"/>
    <property type="match status" value="1"/>
</dbReference>
<evidence type="ECO:0000256" key="6">
    <source>
        <dbReference type="RuleBase" id="RU362125"/>
    </source>
</evidence>
<dbReference type="InterPro" id="IPR037069">
    <property type="entry name" value="AcylCoA_DH/ox_N_sf"/>
</dbReference>
<sequence>MSDYTHPYRDTTFVLKELVEFEALCASAHLDDVNDELVSAILAEAGRLGSGVLAPLNRIGDTQGSRLNEQGVQEAPGFADAYHQFQAGGWPSLTAAEAWGGQNLPNVIGTAVSEIWHSANMAFALCPMLTQGSIEAIAHHGSPALREAYLSKLVSGEWTGTMNLTEPDAGSDLAAIKSRAIPQGDHYLISGQKIFITWGDHQMTDNVVHLVLARLPDAPAGVKGISLFLVPKFLLDAQGEPGARNDARCISLEHKLGIHGSPTCVMSFGDNGGAIGYLVGEPHQGLACMFTMMNHARQSVGLQGLAISERAYQQARQYAKDRLQGTRKDGSRFSIIHFPDVRRMLLQMKSSIEAMRALALVAAAEVDRTAHAPDAETAKVHQGRVDLLTPIVKGWLTEMAQEVTSLGVQIHGGMGFIEETGAAQHYRDARILTIYEGTTGIQALDLVGRKTLLNQGELLTRLLDEIGETVAQLQGSATLVHQAKALDDALCAGRAALRVLLDNAQNDAHLAGSISVNFMMLFGYLSGGWLMARSALSAQALLDSGNGDPQFLGAKLITANFYAEQLLPRVHALLAAIGGGSKSIMALDDEQF</sequence>